<gene>
    <name evidence="1" type="ORF">SCLCIDRAFT_51963</name>
</gene>
<accession>A0A0C3E0N1</accession>
<dbReference type="Gene3D" id="3.30.420.10">
    <property type="entry name" value="Ribonuclease H-like superfamily/Ribonuclease H"/>
    <property type="match status" value="1"/>
</dbReference>
<sequence>ILRSCIRPTQMDWVSKLPAIEFVINLARSESTRYSPFFLNTGRMPRAMIWDAPSSDGCPSVKAYAQRTKLTLTAAHDAPLTARVVRMNKRRHTCSFVVGDLVYIS</sequence>
<dbReference type="EMBL" id="KN822049">
    <property type="protein sequence ID" value="KIM61641.1"/>
    <property type="molecule type" value="Genomic_DNA"/>
</dbReference>
<dbReference type="InParanoid" id="A0A0C3E0N1"/>
<reference evidence="1 2" key="1">
    <citation type="submission" date="2014-04" db="EMBL/GenBank/DDBJ databases">
        <authorList>
            <consortium name="DOE Joint Genome Institute"/>
            <person name="Kuo A."/>
            <person name="Kohler A."/>
            <person name="Nagy L.G."/>
            <person name="Floudas D."/>
            <person name="Copeland A."/>
            <person name="Barry K.W."/>
            <person name="Cichocki N."/>
            <person name="Veneault-Fourrey C."/>
            <person name="LaButti K."/>
            <person name="Lindquist E.A."/>
            <person name="Lipzen A."/>
            <person name="Lundell T."/>
            <person name="Morin E."/>
            <person name="Murat C."/>
            <person name="Sun H."/>
            <person name="Tunlid A."/>
            <person name="Henrissat B."/>
            <person name="Grigoriev I.V."/>
            <person name="Hibbett D.S."/>
            <person name="Martin F."/>
            <person name="Nordberg H.P."/>
            <person name="Cantor M.N."/>
            <person name="Hua S.X."/>
        </authorList>
    </citation>
    <scope>NUCLEOTIDE SEQUENCE [LARGE SCALE GENOMIC DNA]</scope>
    <source>
        <strain evidence="1 2">Foug A</strain>
    </source>
</reference>
<evidence type="ECO:0000313" key="1">
    <source>
        <dbReference type="EMBL" id="KIM61641.1"/>
    </source>
</evidence>
<dbReference type="InterPro" id="IPR036397">
    <property type="entry name" value="RNaseH_sf"/>
</dbReference>
<dbReference type="STRING" id="1036808.A0A0C3E0N1"/>
<name>A0A0C3E0N1_9AGAM</name>
<dbReference type="Proteomes" id="UP000053989">
    <property type="component" value="Unassembled WGS sequence"/>
</dbReference>
<dbReference type="OrthoDB" id="3227343at2759"/>
<feature type="non-terminal residue" evidence="1">
    <location>
        <position position="105"/>
    </location>
</feature>
<feature type="non-terminal residue" evidence="1">
    <location>
        <position position="1"/>
    </location>
</feature>
<proteinExistence type="predicted"/>
<evidence type="ECO:0000313" key="2">
    <source>
        <dbReference type="Proteomes" id="UP000053989"/>
    </source>
</evidence>
<organism evidence="1 2">
    <name type="scientific">Scleroderma citrinum Foug A</name>
    <dbReference type="NCBI Taxonomy" id="1036808"/>
    <lineage>
        <taxon>Eukaryota</taxon>
        <taxon>Fungi</taxon>
        <taxon>Dikarya</taxon>
        <taxon>Basidiomycota</taxon>
        <taxon>Agaricomycotina</taxon>
        <taxon>Agaricomycetes</taxon>
        <taxon>Agaricomycetidae</taxon>
        <taxon>Boletales</taxon>
        <taxon>Sclerodermatineae</taxon>
        <taxon>Sclerodermataceae</taxon>
        <taxon>Scleroderma</taxon>
    </lineage>
</organism>
<dbReference type="GO" id="GO:0003676">
    <property type="term" value="F:nucleic acid binding"/>
    <property type="evidence" value="ECO:0007669"/>
    <property type="project" value="InterPro"/>
</dbReference>
<dbReference type="AlphaFoldDB" id="A0A0C3E0N1"/>
<protein>
    <submittedName>
        <fullName evidence="1">Uncharacterized protein</fullName>
    </submittedName>
</protein>
<dbReference type="HOGENOM" id="CLU_142395_1_0_1"/>
<keyword evidence="2" id="KW-1185">Reference proteome</keyword>
<reference evidence="2" key="2">
    <citation type="submission" date="2015-01" db="EMBL/GenBank/DDBJ databases">
        <title>Evolutionary Origins and Diversification of the Mycorrhizal Mutualists.</title>
        <authorList>
            <consortium name="DOE Joint Genome Institute"/>
            <consortium name="Mycorrhizal Genomics Consortium"/>
            <person name="Kohler A."/>
            <person name="Kuo A."/>
            <person name="Nagy L.G."/>
            <person name="Floudas D."/>
            <person name="Copeland A."/>
            <person name="Barry K.W."/>
            <person name="Cichocki N."/>
            <person name="Veneault-Fourrey C."/>
            <person name="LaButti K."/>
            <person name="Lindquist E.A."/>
            <person name="Lipzen A."/>
            <person name="Lundell T."/>
            <person name="Morin E."/>
            <person name="Murat C."/>
            <person name="Riley R."/>
            <person name="Ohm R."/>
            <person name="Sun H."/>
            <person name="Tunlid A."/>
            <person name="Henrissat B."/>
            <person name="Grigoriev I.V."/>
            <person name="Hibbett D.S."/>
            <person name="Martin F."/>
        </authorList>
    </citation>
    <scope>NUCLEOTIDE SEQUENCE [LARGE SCALE GENOMIC DNA]</scope>
    <source>
        <strain evidence="2">Foug A</strain>
    </source>
</reference>